<sequence>MYSTLSSVHWLSLTIGFGDDHWLNLEADSDDDFKYEEVEVESDEEEEDDQSEDLESALQRLNSPGSRIQVPGTPQTAVKRIPEVIDDFIRNFLIKMGLMQTLEAFEVEWHEHKAFGKLPVDLPLVPSVYQQNQKLMETITDLRREYEKAKQLAEKARVMWEKFRKERDFHRMHHKRVTQEKNRLILDVKRLREHYAKYEPTILELRTKHETALKEKMLMKIDRDRLEAKVNTLEMTIKTLEAGKSEAKVMSDTKKAPAKVPGHKGDAVFPSGASFNPYWNTTYEPPRNKNYLLAKTFRGHAMPEGENEGEGEGGGGGGGKEKLNGKGKVKKKGKAKEGEGKGKKKDRKGKMKGKGEGKEKEKEKEKESGKGKMKGKGKERKKQKQKEKGKGKGKPRCRQGTEGQRIEGKRKNGKRIWKEREYKKGREYAKLPKGAAKN</sequence>
<feature type="compositionally biased region" description="Basic residues" evidence="2">
    <location>
        <begin position="342"/>
        <end position="352"/>
    </location>
</feature>
<feature type="compositionally biased region" description="Basic residues" evidence="2">
    <location>
        <begin position="371"/>
        <end position="397"/>
    </location>
</feature>
<dbReference type="PANTHER" id="PTHR14604">
    <property type="entry name" value="WD40 REPEAT PF20"/>
    <property type="match status" value="1"/>
</dbReference>
<feature type="compositionally biased region" description="Basic and acidic residues" evidence="2">
    <location>
        <begin position="353"/>
        <end position="370"/>
    </location>
</feature>
<dbReference type="STRING" id="69332.A0A388M2Y2"/>
<proteinExistence type="predicted"/>
<feature type="coiled-coil region" evidence="1">
    <location>
        <begin position="132"/>
        <end position="159"/>
    </location>
</feature>
<organism evidence="3 4">
    <name type="scientific">Chara braunii</name>
    <name type="common">Braun's stonewort</name>
    <dbReference type="NCBI Taxonomy" id="69332"/>
    <lineage>
        <taxon>Eukaryota</taxon>
        <taxon>Viridiplantae</taxon>
        <taxon>Streptophyta</taxon>
        <taxon>Charophyceae</taxon>
        <taxon>Charales</taxon>
        <taxon>Characeae</taxon>
        <taxon>Chara</taxon>
    </lineage>
</organism>
<comment type="caution">
    <text evidence="3">The sequence shown here is derived from an EMBL/GenBank/DDBJ whole genome shotgun (WGS) entry which is preliminary data.</text>
</comment>
<evidence type="ECO:0008006" key="5">
    <source>
        <dbReference type="Google" id="ProtNLM"/>
    </source>
</evidence>
<feature type="compositionally biased region" description="Basic residues" evidence="2">
    <location>
        <begin position="325"/>
        <end position="334"/>
    </location>
</feature>
<accession>A0A388M2Y2</accession>
<dbReference type="PANTHER" id="PTHR14604:SF3">
    <property type="entry name" value="SPERM-ASSOCIATED ANTIGEN 16 PROTEIN"/>
    <property type="match status" value="1"/>
</dbReference>
<name>A0A388M2Y2_CHABU</name>
<reference evidence="3 4" key="1">
    <citation type="journal article" date="2018" name="Cell">
        <title>The Chara Genome: Secondary Complexity and Implications for Plant Terrestrialization.</title>
        <authorList>
            <person name="Nishiyama T."/>
            <person name="Sakayama H."/>
            <person name="Vries J.D."/>
            <person name="Buschmann H."/>
            <person name="Saint-Marcoux D."/>
            <person name="Ullrich K.K."/>
            <person name="Haas F.B."/>
            <person name="Vanderstraeten L."/>
            <person name="Becker D."/>
            <person name="Lang D."/>
            <person name="Vosolsobe S."/>
            <person name="Rombauts S."/>
            <person name="Wilhelmsson P.K.I."/>
            <person name="Janitza P."/>
            <person name="Kern R."/>
            <person name="Heyl A."/>
            <person name="Rumpler F."/>
            <person name="Villalobos L.I.A.C."/>
            <person name="Clay J.M."/>
            <person name="Skokan R."/>
            <person name="Toyoda A."/>
            <person name="Suzuki Y."/>
            <person name="Kagoshima H."/>
            <person name="Schijlen E."/>
            <person name="Tajeshwar N."/>
            <person name="Catarino B."/>
            <person name="Hetherington A.J."/>
            <person name="Saltykova A."/>
            <person name="Bonnot C."/>
            <person name="Breuninger H."/>
            <person name="Symeonidi A."/>
            <person name="Radhakrishnan G.V."/>
            <person name="Van Nieuwerburgh F."/>
            <person name="Deforce D."/>
            <person name="Chang C."/>
            <person name="Karol K.G."/>
            <person name="Hedrich R."/>
            <person name="Ulvskov P."/>
            <person name="Glockner G."/>
            <person name="Delwiche C.F."/>
            <person name="Petrasek J."/>
            <person name="Van de Peer Y."/>
            <person name="Friml J."/>
            <person name="Beilby M."/>
            <person name="Dolan L."/>
            <person name="Kohara Y."/>
            <person name="Sugano S."/>
            <person name="Fujiyama A."/>
            <person name="Delaux P.-M."/>
            <person name="Quint M."/>
            <person name="TheiBen G."/>
            <person name="Hagemann M."/>
            <person name="Harholt J."/>
            <person name="Dunand C."/>
            <person name="Zachgo S."/>
            <person name="Langdale J."/>
            <person name="Maumus F."/>
            <person name="Straeten D.V.D."/>
            <person name="Gould S.B."/>
            <person name="Rensing S.A."/>
        </authorList>
    </citation>
    <scope>NUCLEOTIDE SEQUENCE [LARGE SCALE GENOMIC DNA]</scope>
    <source>
        <strain evidence="3 4">S276</strain>
    </source>
</reference>
<protein>
    <recommendedName>
        <fullName evidence="5">LisH domain-containing protein</fullName>
    </recommendedName>
</protein>
<evidence type="ECO:0000256" key="2">
    <source>
        <dbReference type="SAM" id="MobiDB-lite"/>
    </source>
</evidence>
<gene>
    <name evidence="3" type="ORF">CBR_g48437</name>
</gene>
<dbReference type="Proteomes" id="UP000265515">
    <property type="component" value="Unassembled WGS sequence"/>
</dbReference>
<dbReference type="InterPro" id="IPR050995">
    <property type="entry name" value="WD-F-box_domain-protein"/>
</dbReference>
<evidence type="ECO:0000313" key="4">
    <source>
        <dbReference type="Proteomes" id="UP000265515"/>
    </source>
</evidence>
<feature type="region of interest" description="Disordered" evidence="2">
    <location>
        <begin position="302"/>
        <end position="438"/>
    </location>
</feature>
<keyword evidence="4" id="KW-1185">Reference proteome</keyword>
<dbReference type="EMBL" id="BFEA01000697">
    <property type="protein sequence ID" value="GBG88823.1"/>
    <property type="molecule type" value="Genomic_DNA"/>
</dbReference>
<evidence type="ECO:0000256" key="1">
    <source>
        <dbReference type="SAM" id="Coils"/>
    </source>
</evidence>
<evidence type="ECO:0000313" key="3">
    <source>
        <dbReference type="EMBL" id="GBG88823.1"/>
    </source>
</evidence>
<dbReference type="AlphaFoldDB" id="A0A388M2Y2"/>
<feature type="compositionally biased region" description="Basic and acidic residues" evidence="2">
    <location>
        <begin position="404"/>
        <end position="430"/>
    </location>
</feature>
<dbReference type="Gramene" id="GBG88823">
    <property type="protein sequence ID" value="GBG88823"/>
    <property type="gene ID" value="CBR_g48437"/>
</dbReference>
<dbReference type="OrthoDB" id="538223at2759"/>
<keyword evidence="1" id="KW-0175">Coiled coil</keyword>